<dbReference type="SUPFAM" id="SSF46689">
    <property type="entry name" value="Homeodomain-like"/>
    <property type="match status" value="1"/>
</dbReference>
<dbReference type="InterPro" id="IPR009057">
    <property type="entry name" value="Homeodomain-like_sf"/>
</dbReference>
<evidence type="ECO:0000259" key="7">
    <source>
        <dbReference type="PROSITE" id="PS50071"/>
    </source>
</evidence>
<feature type="domain" description="Homeobox" evidence="7">
    <location>
        <begin position="140"/>
        <end position="200"/>
    </location>
</feature>
<sequence length="222" mass="26638">MENLQAMLHQHLDVKPNPPAQIPYTREQIECICWTLFQARDGAQLVALFSQFGDQQLLRAEWRSEAVILGYILALHEAGQFETLFTVISNGSFHEKNYKDLQDIWYMAHYQENENKRQKVLGAVEKYRLRRKHPPPRSIWDGQETIYSFKENSRKFLRQFYKQNPYPNLEQKREISRATELELVQISNWFKNRRQRDKTNKHHHGFRLMEMPAHLQHYPMAV</sequence>
<evidence type="ECO:0000256" key="5">
    <source>
        <dbReference type="PROSITE-ProRule" id="PRU00108"/>
    </source>
</evidence>
<evidence type="ECO:0000256" key="6">
    <source>
        <dbReference type="RuleBase" id="RU000682"/>
    </source>
</evidence>
<dbReference type="InterPro" id="IPR017970">
    <property type="entry name" value="Homeobox_CS"/>
</dbReference>
<dbReference type="AlphaFoldDB" id="A0AA36DHM4"/>
<dbReference type="GO" id="GO:0005634">
    <property type="term" value="C:nucleus"/>
    <property type="evidence" value="ECO:0007669"/>
    <property type="project" value="UniProtKB-SubCell"/>
</dbReference>
<keyword evidence="10" id="KW-1185">Reference proteome</keyword>
<dbReference type="EMBL" id="CATQJA010000124">
    <property type="protein sequence ID" value="CAJ0557849.1"/>
    <property type="molecule type" value="Genomic_DNA"/>
</dbReference>
<feature type="non-terminal residue" evidence="9">
    <location>
        <position position="222"/>
    </location>
</feature>
<feature type="DNA-binding region" description="Homeobox" evidence="5">
    <location>
        <begin position="142"/>
        <end position="201"/>
    </location>
</feature>
<gene>
    <name evidence="9" type="ORF">MSPICULIGERA_LOCUS24341</name>
    <name evidence="8" type="ORF">MSPICULIGERA_LOCUS598</name>
</gene>
<dbReference type="GO" id="GO:0000978">
    <property type="term" value="F:RNA polymerase II cis-regulatory region sequence-specific DNA binding"/>
    <property type="evidence" value="ECO:0007669"/>
    <property type="project" value="TreeGrafter"/>
</dbReference>
<accession>A0AA36DHM4</accession>
<keyword evidence="4 5" id="KW-0539">Nucleus</keyword>
<name>A0AA36DHM4_9BILA</name>
<dbReference type="Gene3D" id="1.10.10.60">
    <property type="entry name" value="Homeodomain-like"/>
    <property type="match status" value="1"/>
</dbReference>
<evidence type="ECO:0000313" key="8">
    <source>
        <dbReference type="EMBL" id="CAJ0557849.1"/>
    </source>
</evidence>
<dbReference type="SMART" id="SM00389">
    <property type="entry name" value="HOX"/>
    <property type="match status" value="1"/>
</dbReference>
<organism evidence="9 10">
    <name type="scientific">Mesorhabditis spiculigera</name>
    <dbReference type="NCBI Taxonomy" id="96644"/>
    <lineage>
        <taxon>Eukaryota</taxon>
        <taxon>Metazoa</taxon>
        <taxon>Ecdysozoa</taxon>
        <taxon>Nematoda</taxon>
        <taxon>Chromadorea</taxon>
        <taxon>Rhabditida</taxon>
        <taxon>Rhabditina</taxon>
        <taxon>Rhabditomorpha</taxon>
        <taxon>Rhabditoidea</taxon>
        <taxon>Rhabditidae</taxon>
        <taxon>Mesorhabditinae</taxon>
        <taxon>Mesorhabditis</taxon>
    </lineage>
</organism>
<dbReference type="Pfam" id="PF00046">
    <property type="entry name" value="Homeodomain"/>
    <property type="match status" value="1"/>
</dbReference>
<dbReference type="EMBL" id="CATQJA010002708">
    <property type="protein sequence ID" value="CAJ0586334.1"/>
    <property type="molecule type" value="Genomic_DNA"/>
</dbReference>
<evidence type="ECO:0000313" key="10">
    <source>
        <dbReference type="Proteomes" id="UP001177023"/>
    </source>
</evidence>
<comment type="subcellular location">
    <subcellularLocation>
        <location evidence="1 5 6">Nucleus</location>
    </subcellularLocation>
</comment>
<comment type="caution">
    <text evidence="9">The sequence shown here is derived from an EMBL/GenBank/DDBJ whole genome shotgun (WGS) entry which is preliminary data.</text>
</comment>
<dbReference type="PROSITE" id="PS50071">
    <property type="entry name" value="HOMEOBOX_2"/>
    <property type="match status" value="1"/>
</dbReference>
<dbReference type="GO" id="GO:0000981">
    <property type="term" value="F:DNA-binding transcription factor activity, RNA polymerase II-specific"/>
    <property type="evidence" value="ECO:0007669"/>
    <property type="project" value="InterPro"/>
</dbReference>
<dbReference type="Proteomes" id="UP001177023">
    <property type="component" value="Unassembled WGS sequence"/>
</dbReference>
<dbReference type="CDD" id="cd00086">
    <property type="entry name" value="homeodomain"/>
    <property type="match status" value="1"/>
</dbReference>
<proteinExistence type="predicted"/>
<dbReference type="PROSITE" id="PS00027">
    <property type="entry name" value="HOMEOBOX_1"/>
    <property type="match status" value="1"/>
</dbReference>
<evidence type="ECO:0000256" key="2">
    <source>
        <dbReference type="ARBA" id="ARBA00023125"/>
    </source>
</evidence>
<dbReference type="GO" id="GO:0005667">
    <property type="term" value="C:transcription regulator complex"/>
    <property type="evidence" value="ECO:0007669"/>
    <property type="project" value="TreeGrafter"/>
</dbReference>
<evidence type="ECO:0000256" key="3">
    <source>
        <dbReference type="ARBA" id="ARBA00023155"/>
    </source>
</evidence>
<keyword evidence="2 5" id="KW-0238">DNA-binding</keyword>
<dbReference type="InterPro" id="IPR031701">
    <property type="entry name" value="SIX1_SD"/>
</dbReference>
<dbReference type="InterPro" id="IPR001356">
    <property type="entry name" value="HD"/>
</dbReference>
<dbReference type="PANTHER" id="PTHR10390">
    <property type="entry name" value="HOMEOBOX PROTEIN SIX"/>
    <property type="match status" value="1"/>
</dbReference>
<dbReference type="PANTHER" id="PTHR10390:SF44">
    <property type="entry name" value="SIX HOMEOBOX 4"/>
    <property type="match status" value="1"/>
</dbReference>
<protein>
    <recommendedName>
        <fullName evidence="7">Homeobox domain-containing protein</fullName>
    </recommendedName>
</protein>
<dbReference type="Pfam" id="PF16878">
    <property type="entry name" value="SIX1_SD"/>
    <property type="match status" value="1"/>
</dbReference>
<evidence type="ECO:0000256" key="1">
    <source>
        <dbReference type="ARBA" id="ARBA00004123"/>
    </source>
</evidence>
<evidence type="ECO:0000256" key="4">
    <source>
        <dbReference type="ARBA" id="ARBA00023242"/>
    </source>
</evidence>
<reference evidence="9" key="1">
    <citation type="submission" date="2023-06" db="EMBL/GenBank/DDBJ databases">
        <authorList>
            <person name="Delattre M."/>
        </authorList>
    </citation>
    <scope>NUCLEOTIDE SEQUENCE</scope>
    <source>
        <strain evidence="9">AF72</strain>
    </source>
</reference>
<keyword evidence="3 5" id="KW-0371">Homeobox</keyword>
<evidence type="ECO:0000313" key="9">
    <source>
        <dbReference type="EMBL" id="CAJ0586334.1"/>
    </source>
</evidence>